<dbReference type="GO" id="GO:0031124">
    <property type="term" value="P:mRNA 3'-end processing"/>
    <property type="evidence" value="ECO:0007669"/>
    <property type="project" value="InterPro"/>
</dbReference>
<keyword evidence="5" id="KW-1185">Reference proteome</keyword>
<gene>
    <name evidence="4" type="ORF">G2W53_024199</name>
</gene>
<sequence>MVMDMDSSRRSFDRSREAGIKKPRLTDELERGSNSSVRPFPQRQVASGVNTLASARFRTNDRDSESSDSGRVGYQPQPLHQELVTQYKTALAELTFNSKPIITNLTIIAGENLYAAKAIAATVCANILEVNPVYTVQLFLCPIAVKDRLHIGHSQAVEAWNLYNFNSVPVSCFALWSELMHVQKDKRFTYSFPCIRIVIAMLVELKTVSLSSRLFISLNAQNDWRGNLSLCNKKRRGEKVPTEQKLPSLYLLDSIVKNIGRDYIKYFAAKLPEVFCKAYRQVDPSVHSSMRHLFGTWKGVFPLQTLQMIEKELGFTPAVNGSSSASSTIRSDSQSQRPQHSIHVNPKYLERQRLQQSSRTKGIGNDMAGAMANSTDVAERPDRALGSARPWVDSSVNVQNIQHSNRDAYNDSVPDKGIGVTYGGNEYGSDLSRNSGLGIGRTGGRVSEFARDRAWYKAGGSAAEIMSGQRNGFSLKRGLSNLEAPKSEPTQSLAGIKSGVLSSNWKNSEEEEFMWDEMNAGLTDRGASNVSNNLSKDQWTTDDDNLVSLQKLNFGVGVFVLGINLSGCLFFHSGFLYRVTDASDIAVGDGMAVEDHHQITHHFGAKVGREVSTEKKQLPAFLHRPPLSWQLQEQHSFDELNRKPNHSEGFVSTLVGLPNSANSSAVKMGNRPFSSNATIGSIGMVQQQQFHSVGAESPSRQSPLRQQSPSPPVNVHHSSHQLQNLAEQDRPQTLKISQFSGGLRSQDIQDSLPVLSHNVQAGNSRRLQQKELQGPLSSVSTFQPRHRNAASQQHQPGSSKIEVSDMAEKPPHSKFSVAGETSEHSTTTSSLLAAVMKSGIFSNNSITSSQPITSSMDKKNLPLKLGVQPSRPSGSSPLTSISSGPGVASPSPSPSPSPLGPSPNDDDSSTLPKVGKVRTPPKGAQSPASSALSSASAKTVNVTNNSPNPVSNLLSSLVAQGLISAKTESSSKVPAEMLTRLEDQSQSITTSSSLPVASVSGSAAVPLSSTRDDQPAKSSGQSTSTEIRNLIGFEFKPNVIRELHLPVIRELLDDFPHHCRSCGLRLKHQEQFNRHLEWHATREKEQNDLIKASRRWYLKSGDWIVGKEEVSSESDIDSVESCGKESDKSEIDVTVPSDEEQCLCVLCGELFEEVYCQERDEWAFKGAVYITISDSDGEMCIDVSTAKGPIVHARCLSENCMISASTKIEYGMYCCPDG</sequence>
<dbReference type="CDD" id="cd16982">
    <property type="entry name" value="CID_Pcf11"/>
    <property type="match status" value="1"/>
</dbReference>
<dbReference type="GO" id="GO:0003729">
    <property type="term" value="F:mRNA binding"/>
    <property type="evidence" value="ECO:0007669"/>
    <property type="project" value="InterPro"/>
</dbReference>
<proteinExistence type="predicted"/>
<feature type="compositionally biased region" description="Low complexity" evidence="2">
    <location>
        <begin position="924"/>
        <end position="944"/>
    </location>
</feature>
<feature type="domain" description="CID" evidence="3">
    <location>
        <begin position="79"/>
        <end position="317"/>
    </location>
</feature>
<feature type="region of interest" description="Disordered" evidence="2">
    <location>
        <begin position="862"/>
        <end position="944"/>
    </location>
</feature>
<reference evidence="4" key="1">
    <citation type="submission" date="2020-09" db="EMBL/GenBank/DDBJ databases">
        <title>Genome-Enabled Discovery of Anthraquinone Biosynthesis in Senna tora.</title>
        <authorList>
            <person name="Kang S.-H."/>
            <person name="Pandey R.P."/>
            <person name="Lee C.-M."/>
            <person name="Sim J.-S."/>
            <person name="Jeong J.-T."/>
            <person name="Choi B.-S."/>
            <person name="Jung M."/>
            <person name="Ginzburg D."/>
            <person name="Zhao K."/>
            <person name="Won S.Y."/>
            <person name="Oh T.-J."/>
            <person name="Yu Y."/>
            <person name="Kim N.-H."/>
            <person name="Lee O.R."/>
            <person name="Lee T.-H."/>
            <person name="Bashyal P."/>
            <person name="Kim T.-S."/>
            <person name="Lee W.-H."/>
            <person name="Kawkins C."/>
            <person name="Kim C.-K."/>
            <person name="Kim J.S."/>
            <person name="Ahn B.O."/>
            <person name="Rhee S.Y."/>
            <person name="Sohng J.K."/>
        </authorList>
    </citation>
    <scope>NUCLEOTIDE SEQUENCE</scope>
    <source>
        <tissue evidence="4">Leaf</tissue>
    </source>
</reference>
<feature type="compositionally biased region" description="Basic and acidic residues" evidence="2">
    <location>
        <begin position="1"/>
        <end position="31"/>
    </location>
</feature>
<dbReference type="InterPro" id="IPR013087">
    <property type="entry name" value="Znf_C2H2_type"/>
</dbReference>
<dbReference type="PANTHER" id="PTHR15921">
    <property type="entry name" value="PRE-MRNA CLEAVAGE COMPLEX II"/>
    <property type="match status" value="1"/>
</dbReference>
<dbReference type="Gene3D" id="1.25.40.90">
    <property type="match status" value="2"/>
</dbReference>
<name>A0A834TJP4_9FABA</name>
<protein>
    <submittedName>
        <fullName evidence="4">Pre-mRNA cleavage complex 2 protein Pcf11-like isoform X1</fullName>
    </submittedName>
</protein>
<dbReference type="SUPFAM" id="SSF48464">
    <property type="entry name" value="ENTH/VHS domain"/>
    <property type="match status" value="2"/>
</dbReference>
<organism evidence="4 5">
    <name type="scientific">Senna tora</name>
    <dbReference type="NCBI Taxonomy" id="362788"/>
    <lineage>
        <taxon>Eukaryota</taxon>
        <taxon>Viridiplantae</taxon>
        <taxon>Streptophyta</taxon>
        <taxon>Embryophyta</taxon>
        <taxon>Tracheophyta</taxon>
        <taxon>Spermatophyta</taxon>
        <taxon>Magnoliopsida</taxon>
        <taxon>eudicotyledons</taxon>
        <taxon>Gunneridae</taxon>
        <taxon>Pentapetalae</taxon>
        <taxon>rosids</taxon>
        <taxon>fabids</taxon>
        <taxon>Fabales</taxon>
        <taxon>Fabaceae</taxon>
        <taxon>Caesalpinioideae</taxon>
        <taxon>Cassia clade</taxon>
        <taxon>Senna</taxon>
    </lineage>
</organism>
<feature type="compositionally biased region" description="Low complexity" evidence="2">
    <location>
        <begin position="869"/>
        <end position="890"/>
    </location>
</feature>
<dbReference type="InterPro" id="IPR006569">
    <property type="entry name" value="CID_dom"/>
</dbReference>
<dbReference type="PROSITE" id="PS00028">
    <property type="entry name" value="ZINC_FINGER_C2H2_1"/>
    <property type="match status" value="1"/>
</dbReference>
<feature type="compositionally biased region" description="Polar residues" evidence="2">
    <location>
        <begin position="44"/>
        <end position="53"/>
    </location>
</feature>
<dbReference type="SMART" id="SM00582">
    <property type="entry name" value="RPR"/>
    <property type="match status" value="1"/>
</dbReference>
<dbReference type="InterPro" id="IPR008942">
    <property type="entry name" value="ENTH_VHS"/>
</dbReference>
<dbReference type="GO" id="GO:0005849">
    <property type="term" value="C:mRNA cleavage factor complex"/>
    <property type="evidence" value="ECO:0007669"/>
    <property type="project" value="TreeGrafter"/>
</dbReference>
<feature type="compositionally biased region" description="Low complexity" evidence="2">
    <location>
        <begin position="697"/>
        <end position="716"/>
    </location>
</feature>
<dbReference type="GO" id="GO:0005737">
    <property type="term" value="C:cytoplasm"/>
    <property type="evidence" value="ECO:0007669"/>
    <property type="project" value="TreeGrafter"/>
</dbReference>
<feature type="region of interest" description="Disordered" evidence="2">
    <location>
        <begin position="1004"/>
        <end position="1023"/>
    </location>
</feature>
<dbReference type="PANTHER" id="PTHR15921:SF3">
    <property type="entry name" value="PRE-MRNA CLEAVAGE COMPLEX 2 PROTEIN PCF11"/>
    <property type="match status" value="1"/>
</dbReference>
<evidence type="ECO:0000256" key="1">
    <source>
        <dbReference type="ARBA" id="ARBA00022664"/>
    </source>
</evidence>
<evidence type="ECO:0000313" key="4">
    <source>
        <dbReference type="EMBL" id="KAF7818744.1"/>
    </source>
</evidence>
<evidence type="ECO:0000313" key="5">
    <source>
        <dbReference type="Proteomes" id="UP000634136"/>
    </source>
</evidence>
<feature type="region of interest" description="Disordered" evidence="2">
    <location>
        <begin position="320"/>
        <end position="367"/>
    </location>
</feature>
<evidence type="ECO:0000259" key="3">
    <source>
        <dbReference type="PROSITE" id="PS51391"/>
    </source>
</evidence>
<evidence type="ECO:0000256" key="2">
    <source>
        <dbReference type="SAM" id="MobiDB-lite"/>
    </source>
</evidence>
<feature type="compositionally biased region" description="Basic and acidic residues" evidence="2">
    <location>
        <begin position="802"/>
        <end position="811"/>
    </location>
</feature>
<comment type="caution">
    <text evidence="4">The sequence shown here is derived from an EMBL/GenBank/DDBJ whole genome shotgun (WGS) entry which is preliminary data.</text>
</comment>
<dbReference type="EMBL" id="JAAIUW010000008">
    <property type="protein sequence ID" value="KAF7818744.1"/>
    <property type="molecule type" value="Genomic_DNA"/>
</dbReference>
<dbReference type="Pfam" id="PF04818">
    <property type="entry name" value="CID"/>
    <property type="match status" value="1"/>
</dbReference>
<dbReference type="OrthoDB" id="2129491at2759"/>
<feature type="compositionally biased region" description="Pro residues" evidence="2">
    <location>
        <begin position="891"/>
        <end position="901"/>
    </location>
</feature>
<feature type="region of interest" description="Disordered" evidence="2">
    <location>
        <begin position="770"/>
        <end position="823"/>
    </location>
</feature>
<dbReference type="InterPro" id="IPR045154">
    <property type="entry name" value="PCF11-like"/>
</dbReference>
<dbReference type="Pfam" id="PF23228">
    <property type="entry name" value="zf_PCFS4"/>
    <property type="match status" value="1"/>
</dbReference>
<feature type="region of interest" description="Disordered" evidence="2">
    <location>
        <begin position="688"/>
        <end position="730"/>
    </location>
</feature>
<dbReference type="GO" id="GO:0006369">
    <property type="term" value="P:termination of RNA polymerase II transcription"/>
    <property type="evidence" value="ECO:0007669"/>
    <property type="project" value="InterPro"/>
</dbReference>
<feature type="region of interest" description="Disordered" evidence="2">
    <location>
        <begin position="1"/>
        <end position="75"/>
    </location>
</feature>
<dbReference type="Proteomes" id="UP000634136">
    <property type="component" value="Unassembled WGS sequence"/>
</dbReference>
<feature type="compositionally biased region" description="Low complexity" evidence="2">
    <location>
        <begin position="322"/>
        <end position="335"/>
    </location>
</feature>
<dbReference type="PROSITE" id="PS51391">
    <property type="entry name" value="CID"/>
    <property type="match status" value="1"/>
</dbReference>
<dbReference type="InterPro" id="IPR057242">
    <property type="entry name" value="PCFS4-like"/>
</dbReference>
<dbReference type="InterPro" id="IPR047415">
    <property type="entry name" value="Pcf11_CID"/>
</dbReference>
<dbReference type="GO" id="GO:0000993">
    <property type="term" value="F:RNA polymerase II complex binding"/>
    <property type="evidence" value="ECO:0007669"/>
    <property type="project" value="InterPro"/>
</dbReference>
<feature type="compositionally biased region" description="Polar residues" evidence="2">
    <location>
        <begin position="775"/>
        <end position="798"/>
    </location>
</feature>
<keyword evidence="1" id="KW-0507">mRNA processing</keyword>
<dbReference type="AlphaFoldDB" id="A0A834TJP4"/>
<accession>A0A834TJP4</accession>